<dbReference type="InterPro" id="IPR023385">
    <property type="entry name" value="YopX-like_C"/>
</dbReference>
<dbReference type="Gene3D" id="2.30.30.290">
    <property type="entry name" value="YopX-like domains"/>
    <property type="match status" value="1"/>
</dbReference>
<evidence type="ECO:0000313" key="2">
    <source>
        <dbReference type="EMBL" id="EAJ8418039.1"/>
    </source>
</evidence>
<comment type="caution">
    <text evidence="2">The sequence shown here is derived from an EMBL/GenBank/DDBJ whole genome shotgun (WGS) entry which is preliminary data.</text>
</comment>
<sequence length="138" mass="15906">MKLQDFDFRVWYDVSECYVENPYIASFHSADKIIGGQVYHDFGKCPDFVDFDTDSLKIELFSGCYDKNSKKIYVGDIVKTKSPYDCFLAKVSIHKEGTFYFEGKNGDYIGSLIYLVEDEGYDTEIIGNIHENPELLKC</sequence>
<protein>
    <recommendedName>
        <fullName evidence="1">YopX protein domain-containing protein</fullName>
    </recommendedName>
</protein>
<dbReference type="EMBL" id="AACBEL010000003">
    <property type="protein sequence ID" value="EAJ8418039.1"/>
    <property type="molecule type" value="Genomic_DNA"/>
</dbReference>
<proteinExistence type="predicted"/>
<dbReference type="Pfam" id="PF09643">
    <property type="entry name" value="YopX"/>
    <property type="match status" value="1"/>
</dbReference>
<reference evidence="2" key="1">
    <citation type="submission" date="2018-05" db="EMBL/GenBank/DDBJ databases">
        <authorList>
            <consortium name="NARMS: The National Antimicrobial Resistance Monitoring System"/>
        </authorList>
    </citation>
    <scope>NUCLEOTIDE SEQUENCE</scope>
    <source>
        <strain evidence="2">FSIS1607835</strain>
    </source>
</reference>
<gene>
    <name evidence="2" type="ORF">BKI68_02730</name>
</gene>
<accession>A0A5T0GTL9</accession>
<evidence type="ECO:0000259" key="1">
    <source>
        <dbReference type="Pfam" id="PF09643"/>
    </source>
</evidence>
<dbReference type="SUPFAM" id="SSF159006">
    <property type="entry name" value="YopX-like"/>
    <property type="match status" value="1"/>
</dbReference>
<dbReference type="AlphaFoldDB" id="A0A5T0GTL9"/>
<dbReference type="InterPro" id="IPR019096">
    <property type="entry name" value="YopX_protein"/>
</dbReference>
<name>A0A5T0GTL9_CAMJU</name>
<feature type="domain" description="YopX protein" evidence="1">
    <location>
        <begin position="8"/>
        <end position="137"/>
    </location>
</feature>
<organism evidence="2">
    <name type="scientific">Campylobacter jejuni</name>
    <dbReference type="NCBI Taxonomy" id="197"/>
    <lineage>
        <taxon>Bacteria</taxon>
        <taxon>Pseudomonadati</taxon>
        <taxon>Campylobacterota</taxon>
        <taxon>Epsilonproteobacteria</taxon>
        <taxon>Campylobacterales</taxon>
        <taxon>Campylobacteraceae</taxon>
        <taxon>Campylobacter</taxon>
    </lineage>
</organism>